<dbReference type="InterPro" id="IPR013108">
    <property type="entry name" value="Amidohydro_3"/>
</dbReference>
<dbReference type="CDD" id="cd01297">
    <property type="entry name" value="D-aminoacylase"/>
    <property type="match status" value="1"/>
</dbReference>
<dbReference type="RefSeq" id="WP_289503456.1">
    <property type="nucleotide sequence ID" value="NZ_CP116805.1"/>
</dbReference>
<dbReference type="SUPFAM" id="SSF51338">
    <property type="entry name" value="Composite domain of metallo-dependent hydrolases"/>
    <property type="match status" value="1"/>
</dbReference>
<dbReference type="Gene3D" id="2.30.40.10">
    <property type="entry name" value="Urease, subunit C, domain 1"/>
    <property type="match status" value="1"/>
</dbReference>
<gene>
    <name evidence="2" type="ORF">PH603_14895</name>
</gene>
<dbReference type="InterPro" id="IPR050378">
    <property type="entry name" value="Metallo-dep_Hydrolases_sf"/>
</dbReference>
<evidence type="ECO:0000313" key="3">
    <source>
        <dbReference type="Proteomes" id="UP001217500"/>
    </source>
</evidence>
<feature type="domain" description="Amidohydrolase 3" evidence="1">
    <location>
        <begin position="43"/>
        <end position="567"/>
    </location>
</feature>
<dbReference type="GO" id="GO:0016812">
    <property type="term" value="F:hydrolase activity, acting on carbon-nitrogen (but not peptide) bonds, in cyclic amides"/>
    <property type="evidence" value="ECO:0007669"/>
    <property type="project" value="TreeGrafter"/>
</dbReference>
<dbReference type="SUPFAM" id="SSF51556">
    <property type="entry name" value="Metallo-dependent hydrolases"/>
    <property type="match status" value="1"/>
</dbReference>
<organism evidence="2 3">
    <name type="scientific">Gimibacter soli</name>
    <dbReference type="NCBI Taxonomy" id="3024400"/>
    <lineage>
        <taxon>Bacteria</taxon>
        <taxon>Pseudomonadati</taxon>
        <taxon>Pseudomonadota</taxon>
        <taxon>Alphaproteobacteria</taxon>
        <taxon>Kordiimonadales</taxon>
        <taxon>Temperatibacteraceae</taxon>
        <taxon>Gimibacter</taxon>
    </lineage>
</organism>
<evidence type="ECO:0000313" key="2">
    <source>
        <dbReference type="EMBL" id="WCL53824.1"/>
    </source>
</evidence>
<dbReference type="AlphaFoldDB" id="A0AAE9XNY7"/>
<dbReference type="GO" id="GO:0005829">
    <property type="term" value="C:cytosol"/>
    <property type="evidence" value="ECO:0007669"/>
    <property type="project" value="TreeGrafter"/>
</dbReference>
<dbReference type="Gene3D" id="3.20.20.140">
    <property type="entry name" value="Metal-dependent hydrolases"/>
    <property type="match status" value="2"/>
</dbReference>
<dbReference type="InterPro" id="IPR032466">
    <property type="entry name" value="Metal_Hydrolase"/>
</dbReference>
<dbReference type="InterPro" id="IPR011059">
    <property type="entry name" value="Metal-dep_hydrolase_composite"/>
</dbReference>
<dbReference type="KEGG" id="gso:PH603_14895"/>
<dbReference type="PANTHER" id="PTHR11647">
    <property type="entry name" value="HYDRANTOINASE/DIHYDROPYRIMIDINASE FAMILY MEMBER"/>
    <property type="match status" value="1"/>
</dbReference>
<evidence type="ECO:0000259" key="1">
    <source>
        <dbReference type="Pfam" id="PF07969"/>
    </source>
</evidence>
<dbReference type="PANTHER" id="PTHR11647:SF1">
    <property type="entry name" value="COLLAPSIN RESPONSE MEDIATOR PROTEIN"/>
    <property type="match status" value="1"/>
</dbReference>
<sequence length="593" mass="64448">MYDLLITGGTIFDGTGAAGRKADVAVKDGKIAAVGENLGAARRTIDATGHIVTPGFLDVHTHYDGQVSWDDKFEPSCYHGVTTAVMGSCGVGFAPVKPTDHQKLISLMEGVEEIPGAALAEGLTWNWESVPDYMNAIDFPHAIDFAVQVVHDPLRMYVMGDRAVVNEPATPADIAEMKRLTREALEAGAVGLSIGRSDVHRTSEGQWTPSSEAGKDELAGLAEAFRGLDHGVLQAVNDFDLERDDPNAFEYEFDLLEAFVEASGGRPFSISLMQRDFAPKQWKDIIARGEAAKARGLDMHFQVAPRGIGVTLGLTCTFHPFMGFPSYKKISHLPIEERVKVMRDSAFKAQMLSEKPDQLAGDGTPIPPLADKLLGMIDFVSCKLFRLGDNPDYEQSPETSVYKLAVADGVMPIEKIYDLLLEDDGHAFLYFPIYNYTDLNFNAVETMLKHPQSIMGLSDGGAHVGTVCDSSFPSYMLAHWSRDRSRGGKLELAEAIRKLTSELADYMGFADRGRIEVGKKADLNVIDYEGLKLLAPRMVHDLPAGGARLIQKAKGYKATIVSGEVIVEDGVLTDARPGRLVRGGAQGKEKAAA</sequence>
<dbReference type="EMBL" id="CP116805">
    <property type="protein sequence ID" value="WCL53824.1"/>
    <property type="molecule type" value="Genomic_DNA"/>
</dbReference>
<reference evidence="2" key="1">
    <citation type="submission" date="2023-01" db="EMBL/GenBank/DDBJ databases">
        <title>The genome sequence of Kordiimonadaceae bacterium 6D33.</title>
        <authorList>
            <person name="Liu Y."/>
        </authorList>
    </citation>
    <scope>NUCLEOTIDE SEQUENCE</scope>
    <source>
        <strain evidence="2">6D33</strain>
    </source>
</reference>
<dbReference type="Pfam" id="PF07969">
    <property type="entry name" value="Amidohydro_3"/>
    <property type="match status" value="1"/>
</dbReference>
<dbReference type="Proteomes" id="UP001217500">
    <property type="component" value="Chromosome"/>
</dbReference>
<keyword evidence="3" id="KW-1185">Reference proteome</keyword>
<protein>
    <submittedName>
        <fullName evidence="2">Amidohydrolase family protein</fullName>
    </submittedName>
</protein>
<accession>A0AAE9XNY7</accession>
<name>A0AAE9XNY7_9PROT</name>
<proteinExistence type="predicted"/>